<evidence type="ECO:0000313" key="2">
    <source>
        <dbReference type="Proteomes" id="UP001358586"/>
    </source>
</evidence>
<reference evidence="1 2" key="1">
    <citation type="submission" date="2023-03" db="EMBL/GenBank/DDBJ databases">
        <title>WGS of Gossypium arboreum.</title>
        <authorList>
            <person name="Yu D."/>
        </authorList>
    </citation>
    <scope>NUCLEOTIDE SEQUENCE [LARGE SCALE GENOMIC DNA]</scope>
    <source>
        <tissue evidence="1">Leaf</tissue>
    </source>
</reference>
<dbReference type="Proteomes" id="UP001358586">
    <property type="component" value="Chromosome 11"/>
</dbReference>
<gene>
    <name evidence="1" type="ORF">PVK06_039050</name>
</gene>
<comment type="caution">
    <text evidence="1">The sequence shown here is derived from an EMBL/GenBank/DDBJ whole genome shotgun (WGS) entry which is preliminary data.</text>
</comment>
<keyword evidence="2" id="KW-1185">Reference proteome</keyword>
<accession>A0ABR0N1T7</accession>
<evidence type="ECO:0000313" key="1">
    <source>
        <dbReference type="EMBL" id="KAK5784524.1"/>
    </source>
</evidence>
<protein>
    <submittedName>
        <fullName evidence="1">Uncharacterized protein</fullName>
    </submittedName>
</protein>
<name>A0ABR0N1T7_GOSAR</name>
<proteinExistence type="predicted"/>
<dbReference type="EMBL" id="JARKNE010000011">
    <property type="protein sequence ID" value="KAK5784524.1"/>
    <property type="molecule type" value="Genomic_DNA"/>
</dbReference>
<sequence>MDRGIMGHLVDDCYVAMSVGIVVDVRGLSGRERLFRWSKSDAHFWPTTVFAIKQPINNYNRRHADRSLIFTFVETSTFLLKVLVSISVSTFG</sequence>
<organism evidence="1 2">
    <name type="scientific">Gossypium arboreum</name>
    <name type="common">Tree cotton</name>
    <name type="synonym">Gossypium nanking</name>
    <dbReference type="NCBI Taxonomy" id="29729"/>
    <lineage>
        <taxon>Eukaryota</taxon>
        <taxon>Viridiplantae</taxon>
        <taxon>Streptophyta</taxon>
        <taxon>Embryophyta</taxon>
        <taxon>Tracheophyta</taxon>
        <taxon>Spermatophyta</taxon>
        <taxon>Magnoliopsida</taxon>
        <taxon>eudicotyledons</taxon>
        <taxon>Gunneridae</taxon>
        <taxon>Pentapetalae</taxon>
        <taxon>rosids</taxon>
        <taxon>malvids</taxon>
        <taxon>Malvales</taxon>
        <taxon>Malvaceae</taxon>
        <taxon>Malvoideae</taxon>
        <taxon>Gossypium</taxon>
    </lineage>
</organism>